<organism evidence="1 2">
    <name type="scientific">Aldrovandia affinis</name>
    <dbReference type="NCBI Taxonomy" id="143900"/>
    <lineage>
        <taxon>Eukaryota</taxon>
        <taxon>Metazoa</taxon>
        <taxon>Chordata</taxon>
        <taxon>Craniata</taxon>
        <taxon>Vertebrata</taxon>
        <taxon>Euteleostomi</taxon>
        <taxon>Actinopterygii</taxon>
        <taxon>Neopterygii</taxon>
        <taxon>Teleostei</taxon>
        <taxon>Notacanthiformes</taxon>
        <taxon>Halosauridae</taxon>
        <taxon>Aldrovandia</taxon>
    </lineage>
</organism>
<evidence type="ECO:0000313" key="2">
    <source>
        <dbReference type="Proteomes" id="UP001221898"/>
    </source>
</evidence>
<sequence>MLLYSLCNWCHNANQLHTAIYFNNSEEAVAPNLSALSPISPNAEAAPQAVQTPLGSWEARALWSCTTDRSNVTVGGGLCHRRVRCTLPPALETAQLF</sequence>
<gene>
    <name evidence="1" type="ORF">AAFF_G00292650</name>
</gene>
<name>A0AAD7SQE3_9TELE</name>
<dbReference type="Proteomes" id="UP001221898">
    <property type="component" value="Unassembled WGS sequence"/>
</dbReference>
<accession>A0AAD7SQE3</accession>
<keyword evidence="2" id="KW-1185">Reference proteome</keyword>
<protein>
    <submittedName>
        <fullName evidence="1">Uncharacterized protein</fullName>
    </submittedName>
</protein>
<reference evidence="1" key="1">
    <citation type="journal article" date="2023" name="Science">
        <title>Genome structures resolve the early diversification of teleost fishes.</title>
        <authorList>
            <person name="Parey E."/>
            <person name="Louis A."/>
            <person name="Montfort J."/>
            <person name="Bouchez O."/>
            <person name="Roques C."/>
            <person name="Iampietro C."/>
            <person name="Lluch J."/>
            <person name="Castinel A."/>
            <person name="Donnadieu C."/>
            <person name="Desvignes T."/>
            <person name="Floi Bucao C."/>
            <person name="Jouanno E."/>
            <person name="Wen M."/>
            <person name="Mejri S."/>
            <person name="Dirks R."/>
            <person name="Jansen H."/>
            <person name="Henkel C."/>
            <person name="Chen W.J."/>
            <person name="Zahm M."/>
            <person name="Cabau C."/>
            <person name="Klopp C."/>
            <person name="Thompson A.W."/>
            <person name="Robinson-Rechavi M."/>
            <person name="Braasch I."/>
            <person name="Lecointre G."/>
            <person name="Bobe J."/>
            <person name="Postlethwait J.H."/>
            <person name="Berthelot C."/>
            <person name="Roest Crollius H."/>
            <person name="Guiguen Y."/>
        </authorList>
    </citation>
    <scope>NUCLEOTIDE SEQUENCE</scope>
    <source>
        <strain evidence="1">NC1722</strain>
    </source>
</reference>
<proteinExistence type="predicted"/>
<dbReference type="AlphaFoldDB" id="A0AAD7SQE3"/>
<evidence type="ECO:0000313" key="1">
    <source>
        <dbReference type="EMBL" id="KAJ8406989.1"/>
    </source>
</evidence>
<comment type="caution">
    <text evidence="1">The sequence shown here is derived from an EMBL/GenBank/DDBJ whole genome shotgun (WGS) entry which is preliminary data.</text>
</comment>
<dbReference type="EMBL" id="JAINUG010000041">
    <property type="protein sequence ID" value="KAJ8406989.1"/>
    <property type="molecule type" value="Genomic_DNA"/>
</dbReference>